<name>A0A0U4ZK99_ASPCI</name>
<evidence type="ECO:0000259" key="3">
    <source>
        <dbReference type="PROSITE" id="PS50157"/>
    </source>
</evidence>
<evidence type="ECO:0000256" key="1">
    <source>
        <dbReference type="PROSITE-ProRule" id="PRU00042"/>
    </source>
</evidence>
<dbReference type="InterPro" id="IPR013087">
    <property type="entry name" value="Znf_C2H2_type"/>
</dbReference>
<evidence type="ECO:0000313" key="5">
    <source>
        <dbReference type="Proteomes" id="UP000054771"/>
    </source>
</evidence>
<keyword evidence="1" id="KW-0862">Zinc</keyword>
<feature type="compositionally biased region" description="Low complexity" evidence="2">
    <location>
        <begin position="268"/>
        <end position="278"/>
    </location>
</feature>
<dbReference type="SMART" id="SM00355">
    <property type="entry name" value="ZnF_C2H2"/>
    <property type="match status" value="3"/>
</dbReference>
<dbReference type="GO" id="GO:0008270">
    <property type="term" value="F:zinc ion binding"/>
    <property type="evidence" value="ECO:0007669"/>
    <property type="project" value="UniProtKB-KW"/>
</dbReference>
<evidence type="ECO:0000313" key="4">
    <source>
        <dbReference type="EMBL" id="CEL10005.1"/>
    </source>
</evidence>
<feature type="region of interest" description="Disordered" evidence="2">
    <location>
        <begin position="407"/>
        <end position="449"/>
    </location>
</feature>
<dbReference type="PROSITE" id="PS50157">
    <property type="entry name" value="ZINC_FINGER_C2H2_2"/>
    <property type="match status" value="1"/>
</dbReference>
<dbReference type="AlphaFoldDB" id="A0A0U4ZK99"/>
<proteinExistence type="predicted"/>
<keyword evidence="5" id="KW-1185">Reference proteome</keyword>
<organism evidence="4 5">
    <name type="scientific">Aspergillus calidoustus</name>
    <dbReference type="NCBI Taxonomy" id="454130"/>
    <lineage>
        <taxon>Eukaryota</taxon>
        <taxon>Fungi</taxon>
        <taxon>Dikarya</taxon>
        <taxon>Ascomycota</taxon>
        <taxon>Pezizomycotina</taxon>
        <taxon>Eurotiomycetes</taxon>
        <taxon>Eurotiomycetidae</taxon>
        <taxon>Eurotiales</taxon>
        <taxon>Aspergillaceae</taxon>
        <taxon>Aspergillus</taxon>
        <taxon>Aspergillus subgen. Nidulantes</taxon>
    </lineage>
</organism>
<dbReference type="Gene3D" id="3.30.160.60">
    <property type="entry name" value="Classic Zinc Finger"/>
    <property type="match status" value="1"/>
</dbReference>
<dbReference type="STRING" id="454130.A0A0U4ZK99"/>
<dbReference type="OrthoDB" id="4358598at2759"/>
<keyword evidence="1" id="KW-0479">Metal-binding</keyword>
<dbReference type="EMBL" id="CDMC01000016">
    <property type="protein sequence ID" value="CEL10005.1"/>
    <property type="molecule type" value="Genomic_DNA"/>
</dbReference>
<protein>
    <recommendedName>
        <fullName evidence="3">C2H2-type domain-containing protein</fullName>
    </recommendedName>
</protein>
<keyword evidence="1" id="KW-0863">Zinc-finger</keyword>
<gene>
    <name evidence="4" type="ORF">ASPCAL13132</name>
</gene>
<feature type="domain" description="C2H2-type" evidence="3">
    <location>
        <begin position="203"/>
        <end position="231"/>
    </location>
</feature>
<dbReference type="Proteomes" id="UP000054771">
    <property type="component" value="Unassembled WGS sequence"/>
</dbReference>
<dbReference type="PROSITE" id="PS00028">
    <property type="entry name" value="ZINC_FINGER_C2H2_1"/>
    <property type="match status" value="1"/>
</dbReference>
<reference evidence="5" key="1">
    <citation type="journal article" date="2016" name="Genome Announc.">
        <title>Draft genome sequences of fungus Aspergillus calidoustus.</title>
        <authorList>
            <person name="Horn F."/>
            <person name="Linde J."/>
            <person name="Mattern D.J."/>
            <person name="Walther G."/>
            <person name="Guthke R."/>
            <person name="Scherlach K."/>
            <person name="Martin K."/>
            <person name="Brakhage A.A."/>
            <person name="Petzke L."/>
            <person name="Valiante V."/>
        </authorList>
    </citation>
    <scope>NUCLEOTIDE SEQUENCE [LARGE SCALE GENOMIC DNA]</scope>
    <source>
        <strain evidence="5">SF006504</strain>
    </source>
</reference>
<feature type="compositionally biased region" description="Basic residues" evidence="2">
    <location>
        <begin position="285"/>
        <end position="296"/>
    </location>
</feature>
<dbReference type="OMA" id="RWISICV"/>
<accession>A0A0U4ZK99</accession>
<evidence type="ECO:0000256" key="2">
    <source>
        <dbReference type="SAM" id="MobiDB-lite"/>
    </source>
</evidence>
<sequence>MSSEANKPLHLFIARSSGASKGDTEATKTFLKRSLEYTRQVYEEEFGLLDPDLVFFWVFIQSSNRPFSGQGETRTTIRKILERGKSENRPVVLVINGWDGLSTSPVALTNLLGPYVDQVNITLEMFVETPRRFRKVSVPDALRVLSDEYEGEFNDLVLPHSTLEFCRKVNVIRIIKMNLSENNARLKEESEGCNIIPDTEDKWPCPICEQPFRTSARLNSHTHSVHPTKSEQKNLFCPHCGEQFSRKDHKDDHVEAIICKEHPGYNAKQAAKQAEQEAGNPAPKRASRGTKRTRTQRRTEEATSSDGAAPSYYDIKANTANFPPVDISLPEAERVIYRDEVWCRYPGCCHPHQFSSPSKLRTHYRTIHNFLYPAQGRSPQKDRVCYEQAGLKYLAKCAHFGWQNVDPAPDPSSVPPVRLAKRARTTAKGDDDASGGDSVDRGNPTGPPD</sequence>
<feature type="region of interest" description="Disordered" evidence="2">
    <location>
        <begin position="268"/>
        <end position="310"/>
    </location>
</feature>